<feature type="compositionally biased region" description="Basic and acidic residues" evidence="1">
    <location>
        <begin position="94"/>
        <end position="118"/>
    </location>
</feature>
<evidence type="ECO:0008006" key="4">
    <source>
        <dbReference type="Google" id="ProtNLM"/>
    </source>
</evidence>
<dbReference type="PANTHER" id="PTHR37984:SF5">
    <property type="entry name" value="PROTEIN NYNRIN-LIKE"/>
    <property type="match status" value="1"/>
</dbReference>
<feature type="non-terminal residue" evidence="2">
    <location>
        <position position="1"/>
    </location>
</feature>
<dbReference type="STRING" id="22663.A0A2I0I6T7"/>
<feature type="non-terminal residue" evidence="2">
    <location>
        <position position="147"/>
    </location>
</feature>
<dbReference type="PANTHER" id="PTHR37984">
    <property type="entry name" value="PROTEIN CBG26694"/>
    <property type="match status" value="1"/>
</dbReference>
<protein>
    <recommendedName>
        <fullName evidence="4">Reverse transcriptase/retrotransposon-derived protein RNase H-like domain-containing protein</fullName>
    </recommendedName>
</protein>
<dbReference type="InterPro" id="IPR050951">
    <property type="entry name" value="Retrovirus_Pol_polyprotein"/>
</dbReference>
<dbReference type="Gene3D" id="3.30.70.270">
    <property type="match status" value="1"/>
</dbReference>
<name>A0A2I0I6T7_PUNGR</name>
<dbReference type="AlphaFoldDB" id="A0A2I0I6T7"/>
<dbReference type="InterPro" id="IPR043502">
    <property type="entry name" value="DNA/RNA_pol_sf"/>
</dbReference>
<organism evidence="2 3">
    <name type="scientific">Punica granatum</name>
    <name type="common">Pomegranate</name>
    <dbReference type="NCBI Taxonomy" id="22663"/>
    <lineage>
        <taxon>Eukaryota</taxon>
        <taxon>Viridiplantae</taxon>
        <taxon>Streptophyta</taxon>
        <taxon>Embryophyta</taxon>
        <taxon>Tracheophyta</taxon>
        <taxon>Spermatophyta</taxon>
        <taxon>Magnoliopsida</taxon>
        <taxon>eudicotyledons</taxon>
        <taxon>Gunneridae</taxon>
        <taxon>Pentapetalae</taxon>
        <taxon>rosids</taxon>
        <taxon>malvids</taxon>
        <taxon>Myrtales</taxon>
        <taxon>Lythraceae</taxon>
        <taxon>Punica</taxon>
    </lineage>
</organism>
<dbReference type="Proteomes" id="UP000233551">
    <property type="component" value="Unassembled WGS sequence"/>
</dbReference>
<gene>
    <name evidence="2" type="ORF">CRG98_039927</name>
</gene>
<sequence length="147" mass="16232">SRGVEVDKEKVRAIKDWPTPTTIAEVRSFHGLTGFYRRFVPNFSTIAASLTEIIKKDVGFKWGEKQEKAFNTSKVQIRGRILLKRGGSDTTRGQTDELRSEGLRDEDRGHDDGAEAHELGSGICEEGVDAQGLGGLHVPSRPITRAK</sequence>
<dbReference type="SUPFAM" id="SSF56672">
    <property type="entry name" value="DNA/RNA polymerases"/>
    <property type="match status" value="1"/>
</dbReference>
<dbReference type="InterPro" id="IPR043128">
    <property type="entry name" value="Rev_trsase/Diguanyl_cyclase"/>
</dbReference>
<evidence type="ECO:0000313" key="2">
    <source>
        <dbReference type="EMBL" id="PKI39682.1"/>
    </source>
</evidence>
<evidence type="ECO:0000313" key="3">
    <source>
        <dbReference type="Proteomes" id="UP000233551"/>
    </source>
</evidence>
<accession>A0A2I0I6T7</accession>
<proteinExistence type="predicted"/>
<keyword evidence="3" id="KW-1185">Reference proteome</keyword>
<reference evidence="2 3" key="1">
    <citation type="submission" date="2017-11" db="EMBL/GenBank/DDBJ databases">
        <title>De-novo sequencing of pomegranate (Punica granatum L.) genome.</title>
        <authorList>
            <person name="Akparov Z."/>
            <person name="Amiraslanov A."/>
            <person name="Hajiyeva S."/>
            <person name="Abbasov M."/>
            <person name="Kaur K."/>
            <person name="Hamwieh A."/>
            <person name="Solovyev V."/>
            <person name="Salamov A."/>
            <person name="Braich B."/>
            <person name="Kosarev P."/>
            <person name="Mahmoud A."/>
            <person name="Hajiyev E."/>
            <person name="Babayeva S."/>
            <person name="Izzatullayeva V."/>
            <person name="Mammadov A."/>
            <person name="Mammadov A."/>
            <person name="Sharifova S."/>
            <person name="Ojaghi J."/>
            <person name="Eynullazada K."/>
            <person name="Bayramov B."/>
            <person name="Abdulazimova A."/>
            <person name="Shahmuradov I."/>
        </authorList>
    </citation>
    <scope>NUCLEOTIDE SEQUENCE [LARGE SCALE GENOMIC DNA]</scope>
    <source>
        <strain evidence="3">cv. AG2017</strain>
        <tissue evidence="2">Leaf</tissue>
    </source>
</reference>
<feature type="region of interest" description="Disordered" evidence="1">
    <location>
        <begin position="83"/>
        <end position="121"/>
    </location>
</feature>
<evidence type="ECO:0000256" key="1">
    <source>
        <dbReference type="SAM" id="MobiDB-lite"/>
    </source>
</evidence>
<dbReference type="EMBL" id="PGOL01003783">
    <property type="protein sequence ID" value="PKI39682.1"/>
    <property type="molecule type" value="Genomic_DNA"/>
</dbReference>
<comment type="caution">
    <text evidence="2">The sequence shown here is derived from an EMBL/GenBank/DDBJ whole genome shotgun (WGS) entry which is preliminary data.</text>
</comment>
<dbReference type="FunFam" id="3.30.70.270:FF:000023">
    <property type="entry name" value="Pol"/>
    <property type="match status" value="1"/>
</dbReference>